<comment type="caution">
    <text evidence="7">The sequence shown here is derived from an EMBL/GenBank/DDBJ whole genome shotgun (WGS) entry which is preliminary data.</text>
</comment>
<gene>
    <name evidence="7" type="ORF">ATO11_07145</name>
</gene>
<keyword evidence="2" id="KW-0169">Cobalamin biosynthesis</keyword>
<dbReference type="GO" id="GO:0008276">
    <property type="term" value="F:protein methyltransferase activity"/>
    <property type="evidence" value="ECO:0007669"/>
    <property type="project" value="InterPro"/>
</dbReference>
<comment type="pathway">
    <text evidence="1">Cofactor biosynthesis; adenosylcobalamin biosynthesis.</text>
</comment>
<evidence type="ECO:0000313" key="7">
    <source>
        <dbReference type="EMBL" id="KNG94028.1"/>
    </source>
</evidence>
<sequence>MADPWLTLIGLGEDGPAGLSDASRAALAAAEQVFGAPRHLALAGVAGTEWPVPFSTAPLLACRGRPTVALVSGDPFWFGAGGSLMADLAPGEWVAHPAPSVFQWVAARLGWRMEDVACRGLHAAPMATLARDLAPGGRLICTLRDGAAVAELAAWLVGEGYGASLLTVCEAVGGPRERVRALRADAEMPGDIGDLVAAAVALDGPARAMLPGRAEDAFDHDGQISKRHVRALTVMALAPRPGAHLWDLGAGSGAISVEWCLAARGATADAVEAREDRVDTIRANAARYGVARHMAVHHAILAPPYPLPDRAPDAVFIGGGASAALIDEVWDVMPRGTRLVINAVTLETETLVMAQHAARGGTLTRIEIAQTAPLGGFRGWTPARPVVQWSVAR</sequence>
<accession>A0A0L1JRL7</accession>
<dbReference type="GO" id="GO:0032259">
    <property type="term" value="P:methylation"/>
    <property type="evidence" value="ECO:0007669"/>
    <property type="project" value="UniProtKB-KW"/>
</dbReference>
<evidence type="ECO:0000256" key="3">
    <source>
        <dbReference type="ARBA" id="ARBA00022603"/>
    </source>
</evidence>
<dbReference type="AlphaFoldDB" id="A0A0L1JRL7"/>
<name>A0A0L1JRL7_9RHOB</name>
<dbReference type="Gene3D" id="3.40.1010.10">
    <property type="entry name" value="Cobalt-precorrin-4 Transmethylase, Domain 1"/>
    <property type="match status" value="1"/>
</dbReference>
<dbReference type="CDD" id="cd02440">
    <property type="entry name" value="AdoMet_MTases"/>
    <property type="match status" value="1"/>
</dbReference>
<dbReference type="InterPro" id="IPR014008">
    <property type="entry name" value="Cbl_synth_MTase_CbiT"/>
</dbReference>
<keyword evidence="5" id="KW-0949">S-adenosyl-L-methionine</keyword>
<dbReference type="InterPro" id="IPR050714">
    <property type="entry name" value="Cobalamin_biosynth_MTase"/>
</dbReference>
<keyword evidence="3 7" id="KW-0489">Methyltransferase</keyword>
<dbReference type="InterPro" id="IPR006365">
    <property type="entry name" value="Cbl_synth_CobL"/>
</dbReference>
<dbReference type="GO" id="GO:0009236">
    <property type="term" value="P:cobalamin biosynthetic process"/>
    <property type="evidence" value="ECO:0007669"/>
    <property type="project" value="UniProtKB-UniPathway"/>
</dbReference>
<dbReference type="InterPro" id="IPR012818">
    <property type="entry name" value="CbiE"/>
</dbReference>
<dbReference type="OrthoDB" id="9787825at2"/>
<evidence type="ECO:0000313" key="8">
    <source>
        <dbReference type="Proteomes" id="UP000036938"/>
    </source>
</evidence>
<keyword evidence="4 7" id="KW-0808">Transferase</keyword>
<dbReference type="EMBL" id="AQQZ01000003">
    <property type="protein sequence ID" value="KNG94028.1"/>
    <property type="molecule type" value="Genomic_DNA"/>
</dbReference>
<evidence type="ECO:0000256" key="1">
    <source>
        <dbReference type="ARBA" id="ARBA00004953"/>
    </source>
</evidence>
<dbReference type="Pfam" id="PF00590">
    <property type="entry name" value="TP_methylase"/>
    <property type="match status" value="1"/>
</dbReference>
<protein>
    <submittedName>
        <fullName evidence="7">Precorrin-6Y methyltransferase</fullName>
    </submittedName>
</protein>
<evidence type="ECO:0000256" key="5">
    <source>
        <dbReference type="ARBA" id="ARBA00022691"/>
    </source>
</evidence>
<dbReference type="PATRIC" id="fig|1317121.7.peg.2032"/>
<dbReference type="RefSeq" id="WP_050530167.1">
    <property type="nucleotide sequence ID" value="NZ_AQQZ01000003.1"/>
</dbReference>
<dbReference type="InterPro" id="IPR029063">
    <property type="entry name" value="SAM-dependent_MTases_sf"/>
</dbReference>
<dbReference type="STRING" id="1317121.ATO11_07145"/>
<dbReference type="Proteomes" id="UP000036938">
    <property type="component" value="Unassembled WGS sequence"/>
</dbReference>
<dbReference type="UniPathway" id="UPA00148"/>
<proteinExistence type="predicted"/>
<dbReference type="InterPro" id="IPR000878">
    <property type="entry name" value="4pyrrol_Mease"/>
</dbReference>
<dbReference type="NCBIfam" id="TIGR02469">
    <property type="entry name" value="CbiT"/>
    <property type="match status" value="1"/>
</dbReference>
<dbReference type="PANTHER" id="PTHR43182:SF1">
    <property type="entry name" value="COBALT-PRECORRIN-7 C(5)-METHYLTRANSFERASE"/>
    <property type="match status" value="1"/>
</dbReference>
<dbReference type="InterPro" id="IPR014777">
    <property type="entry name" value="4pyrrole_Mease_sub1"/>
</dbReference>
<dbReference type="SUPFAM" id="SSF53335">
    <property type="entry name" value="S-adenosyl-L-methionine-dependent methyltransferases"/>
    <property type="match status" value="1"/>
</dbReference>
<reference evidence="7 8" key="1">
    <citation type="journal article" date="2015" name="Int. J. Syst. Evol. Microbiol.">
        <title>Aestuariivita atlantica sp. nov., isolated from deep sea sediment of the Atlantic Ocean.</title>
        <authorList>
            <person name="Li G."/>
            <person name="Lai Q."/>
            <person name="Du Y."/>
            <person name="Liu X."/>
            <person name="Sun F."/>
            <person name="Shao Z."/>
        </authorList>
    </citation>
    <scope>NUCLEOTIDE SEQUENCE [LARGE SCALE GENOMIC DNA]</scope>
    <source>
        <strain evidence="7 8">22II-S11-z3</strain>
    </source>
</reference>
<dbReference type="InterPro" id="IPR035996">
    <property type="entry name" value="4pyrrol_Methylase_sf"/>
</dbReference>
<dbReference type="SUPFAM" id="SSF53790">
    <property type="entry name" value="Tetrapyrrole methylase"/>
    <property type="match status" value="1"/>
</dbReference>
<dbReference type="Gene3D" id="3.40.50.150">
    <property type="entry name" value="Vaccinia Virus protein VP39"/>
    <property type="match status" value="1"/>
</dbReference>
<dbReference type="PANTHER" id="PTHR43182">
    <property type="entry name" value="COBALT-PRECORRIN-6B C(15)-METHYLTRANSFERASE (DECARBOXYLATING)"/>
    <property type="match status" value="1"/>
</dbReference>
<keyword evidence="8" id="KW-1185">Reference proteome</keyword>
<feature type="domain" description="Tetrapyrrole methylase" evidence="6">
    <location>
        <begin position="6"/>
        <end position="181"/>
    </location>
</feature>
<dbReference type="CDD" id="cd11644">
    <property type="entry name" value="Precorrin-6Y-MT"/>
    <property type="match status" value="1"/>
</dbReference>
<dbReference type="PIRSF" id="PIRSF036428">
    <property type="entry name" value="CobL"/>
    <property type="match status" value="1"/>
</dbReference>
<evidence type="ECO:0000256" key="4">
    <source>
        <dbReference type="ARBA" id="ARBA00022679"/>
    </source>
</evidence>
<evidence type="ECO:0000259" key="6">
    <source>
        <dbReference type="Pfam" id="PF00590"/>
    </source>
</evidence>
<evidence type="ECO:0000256" key="2">
    <source>
        <dbReference type="ARBA" id="ARBA00022573"/>
    </source>
</evidence>
<organism evidence="7 8">
    <name type="scientific">Pseudaestuariivita atlantica</name>
    <dbReference type="NCBI Taxonomy" id="1317121"/>
    <lineage>
        <taxon>Bacteria</taxon>
        <taxon>Pseudomonadati</taxon>
        <taxon>Pseudomonadota</taxon>
        <taxon>Alphaproteobacteria</taxon>
        <taxon>Rhodobacterales</taxon>
        <taxon>Paracoccaceae</taxon>
        <taxon>Pseudaestuariivita</taxon>
    </lineage>
</organism>